<keyword evidence="4" id="KW-1185">Reference proteome</keyword>
<feature type="compositionally biased region" description="Polar residues" evidence="1">
    <location>
        <begin position="215"/>
        <end position="237"/>
    </location>
</feature>
<comment type="caution">
    <text evidence="3">The sequence shown here is derived from an EMBL/GenBank/DDBJ whole genome shotgun (WGS) entry which is preliminary data.</text>
</comment>
<protein>
    <recommendedName>
        <fullName evidence="2">STB6-like N-terminal domain-containing protein</fullName>
    </recommendedName>
</protein>
<dbReference type="PANTHER" id="PTHR31011">
    <property type="entry name" value="PROTEIN STB2-RELATED"/>
    <property type="match status" value="1"/>
</dbReference>
<proteinExistence type="predicted"/>
<reference evidence="3 4" key="1">
    <citation type="submission" date="2023-01" db="EMBL/GenBank/DDBJ databases">
        <title>Analysis of 21 Apiospora genomes using comparative genomics revels a genus with tremendous synthesis potential of carbohydrate active enzymes and secondary metabolites.</title>
        <authorList>
            <person name="Sorensen T."/>
        </authorList>
    </citation>
    <scope>NUCLEOTIDE SEQUENCE [LARGE SCALE GENOMIC DNA]</scope>
    <source>
        <strain evidence="3 4">CBS 33761</strain>
    </source>
</reference>
<feature type="region of interest" description="Disordered" evidence="1">
    <location>
        <begin position="213"/>
        <end position="237"/>
    </location>
</feature>
<dbReference type="Proteomes" id="UP001444661">
    <property type="component" value="Unassembled WGS sequence"/>
</dbReference>
<dbReference type="InterPro" id="IPR038919">
    <property type="entry name" value="STB2/STB2"/>
</dbReference>
<dbReference type="PANTHER" id="PTHR31011:SF2">
    <property type="entry name" value="PROTEIN STB2-RELATED"/>
    <property type="match status" value="1"/>
</dbReference>
<feature type="domain" description="STB6-like N-terminal" evidence="2">
    <location>
        <begin position="71"/>
        <end position="209"/>
    </location>
</feature>
<dbReference type="EMBL" id="JAQQWK010000014">
    <property type="protein sequence ID" value="KAK8016391.1"/>
    <property type="molecule type" value="Genomic_DNA"/>
</dbReference>
<evidence type="ECO:0000313" key="4">
    <source>
        <dbReference type="Proteomes" id="UP001444661"/>
    </source>
</evidence>
<name>A0ABR1RN38_9PEZI</name>
<dbReference type="Pfam" id="PF25995">
    <property type="entry name" value="STB6_N"/>
    <property type="match status" value="1"/>
</dbReference>
<dbReference type="InterPro" id="IPR059025">
    <property type="entry name" value="STB6_N"/>
</dbReference>
<sequence length="237" mass="26474">MAFRFPMSTSDPRMHKEEDLTLLQKASQKNTNLRASPQQLDGTVTPAPAPDSTQNILAVEPSPSTGSQRRRIVLADPVAFRYLEEDPSVNVVERKSVLRGYELYMVEQWACSRSSPTLVIVTYTGDEKHSVVVGVLDVPQDESTWSPKLRVYFKAIQQFHARPKRTPLGELMLTNLSSFPSALTVIPVPDGDIKLHRQEFIVNEDLKRLGCSGRSGMTLSEPTPCRQSQIPATIQNQ</sequence>
<feature type="compositionally biased region" description="Polar residues" evidence="1">
    <location>
        <begin position="24"/>
        <end position="42"/>
    </location>
</feature>
<gene>
    <name evidence="3" type="ORF">PG993_014580</name>
</gene>
<organism evidence="3 4">
    <name type="scientific">Apiospora rasikravindrae</name>
    <dbReference type="NCBI Taxonomy" id="990691"/>
    <lineage>
        <taxon>Eukaryota</taxon>
        <taxon>Fungi</taxon>
        <taxon>Dikarya</taxon>
        <taxon>Ascomycota</taxon>
        <taxon>Pezizomycotina</taxon>
        <taxon>Sordariomycetes</taxon>
        <taxon>Xylariomycetidae</taxon>
        <taxon>Amphisphaeriales</taxon>
        <taxon>Apiosporaceae</taxon>
        <taxon>Apiospora</taxon>
    </lineage>
</organism>
<accession>A0ABR1RN38</accession>
<feature type="region of interest" description="Disordered" evidence="1">
    <location>
        <begin position="1"/>
        <end position="55"/>
    </location>
</feature>
<evidence type="ECO:0000259" key="2">
    <source>
        <dbReference type="Pfam" id="PF25995"/>
    </source>
</evidence>
<evidence type="ECO:0000256" key="1">
    <source>
        <dbReference type="SAM" id="MobiDB-lite"/>
    </source>
</evidence>
<evidence type="ECO:0000313" key="3">
    <source>
        <dbReference type="EMBL" id="KAK8016391.1"/>
    </source>
</evidence>